<dbReference type="InterPro" id="IPR003781">
    <property type="entry name" value="CoA-bd"/>
</dbReference>
<gene>
    <name evidence="2" type="ORF">BLM47_01305</name>
</gene>
<dbReference type="PANTHER" id="PTHR33303:SF2">
    <property type="entry name" value="COA-BINDING DOMAIN-CONTAINING PROTEIN"/>
    <property type="match status" value="1"/>
</dbReference>
<comment type="caution">
    <text evidence="2">The sequence shown here is derived from an EMBL/GenBank/DDBJ whole genome shotgun (WGS) entry which is preliminary data.</text>
</comment>
<evidence type="ECO:0000313" key="3">
    <source>
        <dbReference type="Proteomes" id="UP000243688"/>
    </source>
</evidence>
<dbReference type="Gene3D" id="3.40.50.720">
    <property type="entry name" value="NAD(P)-binding Rossmann-like Domain"/>
    <property type="match status" value="1"/>
</dbReference>
<dbReference type="SMART" id="SM00881">
    <property type="entry name" value="CoA_binding"/>
    <property type="match status" value="1"/>
</dbReference>
<dbReference type="Proteomes" id="UP000243688">
    <property type="component" value="Unassembled WGS sequence"/>
</dbReference>
<evidence type="ECO:0000313" key="2">
    <source>
        <dbReference type="EMBL" id="PDO11761.1"/>
    </source>
</evidence>
<dbReference type="AlphaFoldDB" id="A0A2A6E3Z4"/>
<evidence type="ECO:0000259" key="1">
    <source>
        <dbReference type="SMART" id="SM00881"/>
    </source>
</evidence>
<sequence length="142" mass="15399">MAFQNPSTDEIRELLRRSRTVAVVGLSPDPDRPSYQVAAAMKARGYRIIPVNPNVESVLGEKAYPNLSAVPEPIDIVNVFRRPEHVLPIAEEAVNIGAKALWLQEGVVNEEAALLAQRAGLFVVMDMCIKVADSVLLGPAKG</sequence>
<feature type="domain" description="CoA-binding" evidence="1">
    <location>
        <begin position="14"/>
        <end position="107"/>
    </location>
</feature>
<dbReference type="Pfam" id="PF13380">
    <property type="entry name" value="CoA_binding_2"/>
    <property type="match status" value="1"/>
</dbReference>
<protein>
    <submittedName>
        <fullName evidence="2">CoA-binding protein</fullName>
    </submittedName>
</protein>
<dbReference type="PANTHER" id="PTHR33303">
    <property type="entry name" value="CYTOPLASMIC PROTEIN-RELATED"/>
    <property type="match status" value="1"/>
</dbReference>
<dbReference type="SUPFAM" id="SSF51735">
    <property type="entry name" value="NAD(P)-binding Rossmann-fold domains"/>
    <property type="match status" value="1"/>
</dbReference>
<dbReference type="EMBL" id="MOXJ01000001">
    <property type="protein sequence ID" value="PDO11761.1"/>
    <property type="molecule type" value="Genomic_DNA"/>
</dbReference>
<name>A0A2A6E3Z4_9BACL</name>
<accession>A0A2A6E3Z4</accession>
<organism evidence="2 3">
    <name type="scientific">Candidatus Reconcilbacillus cellulovorans</name>
    <dbReference type="NCBI Taxonomy" id="1906605"/>
    <lineage>
        <taxon>Bacteria</taxon>
        <taxon>Bacillati</taxon>
        <taxon>Bacillota</taxon>
        <taxon>Bacilli</taxon>
        <taxon>Bacillales</taxon>
        <taxon>Paenibacillaceae</taxon>
        <taxon>Candidatus Reconcilbacillus</taxon>
    </lineage>
</organism>
<proteinExistence type="predicted"/>
<dbReference type="InterPro" id="IPR036291">
    <property type="entry name" value="NAD(P)-bd_dom_sf"/>
</dbReference>
<reference evidence="2 3" key="1">
    <citation type="submission" date="2016-12" db="EMBL/GenBank/DDBJ databases">
        <title>Candidatus Reconcilibacillus cellulovorans genome.</title>
        <authorList>
            <person name="Kolinko S."/>
            <person name="Wu Y.-W."/>
            <person name="Tachea F."/>
            <person name="Denzel E."/>
            <person name="Hiras J."/>
            <person name="Baecker N."/>
            <person name="Chan L.J."/>
            <person name="Eichorst S.A."/>
            <person name="Frey D."/>
            <person name="Adams P.D."/>
            <person name="Pray T."/>
            <person name="Tanjore D."/>
            <person name="Petzold C.J."/>
            <person name="Gladden J.M."/>
            <person name="Simmons B.A."/>
            <person name="Singer S.W."/>
        </authorList>
    </citation>
    <scope>NUCLEOTIDE SEQUENCE [LARGE SCALE GENOMIC DNA]</scope>
    <source>
        <strain evidence="2">JTherm</strain>
    </source>
</reference>